<protein>
    <recommendedName>
        <fullName evidence="4">Lipoprotein</fullName>
    </recommendedName>
</protein>
<dbReference type="AlphaFoldDB" id="A0A679GCL7"/>
<name>A0A679GCL7_9GAMM</name>
<dbReference type="GeneID" id="57397832"/>
<dbReference type="KEGG" id="poj:PtoMrB4_26080"/>
<proteinExistence type="predicted"/>
<dbReference type="Proteomes" id="UP000501237">
    <property type="component" value="Chromosome"/>
</dbReference>
<feature type="chain" id="PRO_5025456726" description="Lipoprotein" evidence="1">
    <location>
        <begin position="20"/>
        <end position="138"/>
    </location>
</feature>
<reference evidence="2 3" key="1">
    <citation type="journal article" date="2020" name="Microbiol. Resour. Announc.">
        <title>Complete genome sequence of Pseudomonas otitidis strain MrB4, isolated from Lake Biwa in Japan.</title>
        <authorList>
            <person name="Miyazaki K."/>
            <person name="Hase E."/>
            <person name="Maruya T."/>
        </authorList>
    </citation>
    <scope>NUCLEOTIDE SEQUENCE [LARGE SCALE GENOMIC DNA]</scope>
    <source>
        <strain evidence="2 3">MrB4</strain>
    </source>
</reference>
<accession>A0A679GCL7</accession>
<keyword evidence="1" id="KW-0732">Signal</keyword>
<evidence type="ECO:0008006" key="4">
    <source>
        <dbReference type="Google" id="ProtNLM"/>
    </source>
</evidence>
<gene>
    <name evidence="2" type="ORF">PtoMrB4_26080</name>
</gene>
<sequence length="138" mass="15583">MNKLFGLALLFSCFSTAEASEVDVCGDIRALAVSRHLGEHSVEYFRKDDVLKYQMVFSGEAKVLSVQCGASSDAECEFKFDFGGRVFFDGVNFRVIELQGKYYLIYGVAYTMKEVEVKDFRVVEVRLRDNVTVCDKGL</sequence>
<evidence type="ECO:0000313" key="2">
    <source>
        <dbReference type="EMBL" id="BCA28631.1"/>
    </source>
</evidence>
<feature type="signal peptide" evidence="1">
    <location>
        <begin position="1"/>
        <end position="19"/>
    </location>
</feature>
<evidence type="ECO:0000256" key="1">
    <source>
        <dbReference type="SAM" id="SignalP"/>
    </source>
</evidence>
<dbReference type="EMBL" id="AP022642">
    <property type="protein sequence ID" value="BCA28631.1"/>
    <property type="molecule type" value="Genomic_DNA"/>
</dbReference>
<evidence type="ECO:0000313" key="3">
    <source>
        <dbReference type="Proteomes" id="UP000501237"/>
    </source>
</evidence>
<dbReference type="RefSeq" id="WP_172433523.1">
    <property type="nucleotide sequence ID" value="NZ_AP022642.1"/>
</dbReference>
<organism evidence="2 3">
    <name type="scientific">Metapseudomonas otitidis</name>
    <dbReference type="NCBI Taxonomy" id="319939"/>
    <lineage>
        <taxon>Bacteria</taxon>
        <taxon>Pseudomonadati</taxon>
        <taxon>Pseudomonadota</taxon>
        <taxon>Gammaproteobacteria</taxon>
        <taxon>Pseudomonadales</taxon>
        <taxon>Pseudomonadaceae</taxon>
        <taxon>Metapseudomonas</taxon>
    </lineage>
</organism>